<dbReference type="SUPFAM" id="SSF143081">
    <property type="entry name" value="BB1717-like"/>
    <property type="match status" value="1"/>
</dbReference>
<keyword evidence="7" id="KW-0456">Lyase</keyword>
<dbReference type="EMBL" id="JACIDR010000001">
    <property type="protein sequence ID" value="MBB3972566.1"/>
    <property type="molecule type" value="Genomic_DNA"/>
</dbReference>
<dbReference type="RefSeq" id="WP_183394351.1">
    <property type="nucleotide sequence ID" value="NZ_JACIDR010000001.1"/>
</dbReference>
<protein>
    <recommendedName>
        <fullName evidence="8">Abasic site processing protein</fullName>
        <ecNumber evidence="8">3.4.-.-</ecNumber>
    </recommendedName>
</protein>
<evidence type="ECO:0000256" key="4">
    <source>
        <dbReference type="ARBA" id="ARBA00022801"/>
    </source>
</evidence>
<evidence type="ECO:0000313" key="11">
    <source>
        <dbReference type="Proteomes" id="UP000528964"/>
    </source>
</evidence>
<dbReference type="PANTHER" id="PTHR13604:SF0">
    <property type="entry name" value="ABASIC SITE PROCESSING PROTEIN HMCES"/>
    <property type="match status" value="1"/>
</dbReference>
<dbReference type="InterPro" id="IPR036590">
    <property type="entry name" value="SRAP-like"/>
</dbReference>
<evidence type="ECO:0000256" key="1">
    <source>
        <dbReference type="ARBA" id="ARBA00008136"/>
    </source>
</evidence>
<evidence type="ECO:0000313" key="10">
    <source>
        <dbReference type="EMBL" id="MBB3972566.1"/>
    </source>
</evidence>
<evidence type="ECO:0000256" key="9">
    <source>
        <dbReference type="SAM" id="MobiDB-lite"/>
    </source>
</evidence>
<reference evidence="10 11" key="1">
    <citation type="submission" date="2020-08" db="EMBL/GenBank/DDBJ databases">
        <title>Genomic Encyclopedia of Type Strains, Phase IV (KMG-IV): sequencing the most valuable type-strain genomes for metagenomic binning, comparative biology and taxonomic classification.</title>
        <authorList>
            <person name="Goeker M."/>
        </authorList>
    </citation>
    <scope>NUCLEOTIDE SEQUENCE [LARGE SCALE GENOMIC DNA]</scope>
    <source>
        <strain evidence="10 11">DSM 25481</strain>
    </source>
</reference>
<keyword evidence="6" id="KW-0238">DNA-binding</keyword>
<gene>
    <name evidence="10" type="ORF">GGR24_001199</name>
</gene>
<comment type="similarity">
    <text evidence="1 8">Belongs to the SOS response-associated peptidase family.</text>
</comment>
<evidence type="ECO:0000256" key="5">
    <source>
        <dbReference type="ARBA" id="ARBA00023124"/>
    </source>
</evidence>
<dbReference type="GO" id="GO:0106300">
    <property type="term" value="P:protein-DNA covalent cross-linking repair"/>
    <property type="evidence" value="ECO:0007669"/>
    <property type="project" value="InterPro"/>
</dbReference>
<keyword evidence="5" id="KW-0190">Covalent protein-DNA linkage</keyword>
<evidence type="ECO:0000256" key="8">
    <source>
        <dbReference type="RuleBase" id="RU364100"/>
    </source>
</evidence>
<dbReference type="Pfam" id="PF02586">
    <property type="entry name" value="SRAP"/>
    <property type="match status" value="1"/>
</dbReference>
<name>A0A7W6D0U1_9HYPH</name>
<evidence type="ECO:0000256" key="2">
    <source>
        <dbReference type="ARBA" id="ARBA00022670"/>
    </source>
</evidence>
<keyword evidence="3" id="KW-0227">DNA damage</keyword>
<keyword evidence="2 8" id="KW-0645">Protease</keyword>
<evidence type="ECO:0000256" key="6">
    <source>
        <dbReference type="ARBA" id="ARBA00023125"/>
    </source>
</evidence>
<dbReference type="GO" id="GO:0016829">
    <property type="term" value="F:lyase activity"/>
    <property type="evidence" value="ECO:0007669"/>
    <property type="project" value="UniProtKB-KW"/>
</dbReference>
<feature type="region of interest" description="Disordered" evidence="9">
    <location>
        <begin position="208"/>
        <end position="236"/>
    </location>
</feature>
<comment type="caution">
    <text evidence="10">The sequence shown here is derived from an EMBL/GenBank/DDBJ whole genome shotgun (WGS) entry which is preliminary data.</text>
</comment>
<accession>A0A7W6D0U1</accession>
<dbReference type="GO" id="GO:0003697">
    <property type="term" value="F:single-stranded DNA binding"/>
    <property type="evidence" value="ECO:0007669"/>
    <property type="project" value="InterPro"/>
</dbReference>
<evidence type="ECO:0000256" key="7">
    <source>
        <dbReference type="ARBA" id="ARBA00023239"/>
    </source>
</evidence>
<dbReference type="Gene3D" id="3.90.1680.10">
    <property type="entry name" value="SOS response associated peptidase-like"/>
    <property type="match status" value="1"/>
</dbReference>
<dbReference type="PANTHER" id="PTHR13604">
    <property type="entry name" value="DC12-RELATED"/>
    <property type="match status" value="1"/>
</dbReference>
<keyword evidence="4 8" id="KW-0378">Hydrolase</keyword>
<dbReference type="GO" id="GO:0008233">
    <property type="term" value="F:peptidase activity"/>
    <property type="evidence" value="ECO:0007669"/>
    <property type="project" value="UniProtKB-KW"/>
</dbReference>
<keyword evidence="11" id="KW-1185">Reference proteome</keyword>
<organism evidence="10 11">
    <name type="scientific">Hansschlegelia beijingensis</name>
    <dbReference type="NCBI Taxonomy" id="1133344"/>
    <lineage>
        <taxon>Bacteria</taxon>
        <taxon>Pseudomonadati</taxon>
        <taxon>Pseudomonadota</taxon>
        <taxon>Alphaproteobacteria</taxon>
        <taxon>Hyphomicrobiales</taxon>
        <taxon>Methylopilaceae</taxon>
        <taxon>Hansschlegelia</taxon>
    </lineage>
</organism>
<proteinExistence type="inferred from homology"/>
<dbReference type="GO" id="GO:0006508">
    <property type="term" value="P:proteolysis"/>
    <property type="evidence" value="ECO:0007669"/>
    <property type="project" value="UniProtKB-KW"/>
</dbReference>
<dbReference type="EC" id="3.4.-.-" evidence="8"/>
<evidence type="ECO:0000256" key="3">
    <source>
        <dbReference type="ARBA" id="ARBA00022763"/>
    </source>
</evidence>
<dbReference type="InterPro" id="IPR003738">
    <property type="entry name" value="SRAP"/>
</dbReference>
<dbReference type="Proteomes" id="UP000528964">
    <property type="component" value="Unassembled WGS sequence"/>
</dbReference>
<sequence length="236" mass="26595">MCGRYAQTTSREALAVLLDAIPAAEFSPRYNISPTQLCPVALMEDGERRLALHRWGLIPPFTSDEKAAPLIFNARAETIAQKPAFRTALQKRRCLAPADGWYEWRANGRFKQPYLIRRADRRPMMFAGVWETWRRPDGAPLRSFAIATVPASRDLDEIHERMPAVLEPEHWGAWLDNRVDGGSLAMRCLKPAPAGRFDAVAVSARVNQASNDGPEVQEPAPRFDRQEAEPLQPRLI</sequence>
<dbReference type="AlphaFoldDB" id="A0A7W6D0U1"/>